<sequence length="408" mass="45279">MARPTPACLAEPLTAFMSNHPAVRFVRLLWIDLTGTTRARVLTAVRFGQGLRGKWLLRIGGNFLALADNEAPLNVCNPAWSVGQCCLVADPTSIRLWPSDKTHAVVFCYFAKPTENPASDIQYHELCPRHNLHRSLQSARDIGLELLVGTEIEFVCTKSPRADSSIEVQQVSGLRCLESFMLPILCEVSEHLGQGNILVQQFYAEGGEGQYEIALEPCPPTEALDALVLTREIIWNVCHRHGVQVSFHPRVGTPGRWAYNGVHLNISLHGEVLAKGKVDGQFIAGAFDHIDSLFAFGLPHPECYHRTQPNQQAIGRFKSWGTENRTVPVRRKGDHLWEFRFLDATANLYLFLAALTAVGADGMEKEAQLTLSDCSGKPLSRLKRLSAIIPILLLAMPLSYFASSFHLH</sequence>
<dbReference type="Proteomes" id="UP001396898">
    <property type="component" value="Unassembled WGS sequence"/>
</dbReference>
<dbReference type="SMART" id="SM01230">
    <property type="entry name" value="Gln-synt_C"/>
    <property type="match status" value="1"/>
</dbReference>
<evidence type="ECO:0000259" key="5">
    <source>
        <dbReference type="PROSITE" id="PS51987"/>
    </source>
</evidence>
<dbReference type="Pfam" id="PF00120">
    <property type="entry name" value="Gln-synt_C"/>
    <property type="match status" value="1"/>
</dbReference>
<name>A0ABR1RC48_9PEZI</name>
<dbReference type="Gene3D" id="3.30.590.10">
    <property type="entry name" value="Glutamine synthetase/guanido kinase, catalytic domain"/>
    <property type="match status" value="1"/>
</dbReference>
<dbReference type="InterPro" id="IPR008146">
    <property type="entry name" value="Gln_synth_cat_dom"/>
</dbReference>
<proteinExistence type="inferred from homology"/>
<keyword evidence="1" id="KW-0436">Ligase</keyword>
<feature type="transmembrane region" description="Helical" evidence="4">
    <location>
        <begin position="385"/>
        <end position="402"/>
    </location>
</feature>
<evidence type="ECO:0000256" key="4">
    <source>
        <dbReference type="SAM" id="Phobius"/>
    </source>
</evidence>
<evidence type="ECO:0000313" key="6">
    <source>
        <dbReference type="EMBL" id="KAK8008070.1"/>
    </source>
</evidence>
<gene>
    <name evidence="6" type="ORF">PG991_010621</name>
</gene>
<dbReference type="PROSITE" id="PS51987">
    <property type="entry name" value="GS_CATALYTIC"/>
    <property type="match status" value="1"/>
</dbReference>
<keyword evidence="4" id="KW-0472">Membrane</keyword>
<dbReference type="SUPFAM" id="SSF55931">
    <property type="entry name" value="Glutamine synthetase/guanido kinase"/>
    <property type="match status" value="1"/>
</dbReference>
<dbReference type="EMBL" id="JAQQWI010000016">
    <property type="protein sequence ID" value="KAK8008070.1"/>
    <property type="molecule type" value="Genomic_DNA"/>
</dbReference>
<reference evidence="6 7" key="1">
    <citation type="submission" date="2023-01" db="EMBL/GenBank/DDBJ databases">
        <title>Analysis of 21 Apiospora genomes using comparative genomics revels a genus with tremendous synthesis potential of carbohydrate active enzymes and secondary metabolites.</title>
        <authorList>
            <person name="Sorensen T."/>
        </authorList>
    </citation>
    <scope>NUCLEOTIDE SEQUENCE [LARGE SCALE GENOMIC DNA]</scope>
    <source>
        <strain evidence="6 7">CBS 20057</strain>
    </source>
</reference>
<comment type="caution">
    <text evidence="6">The sequence shown here is derived from an EMBL/GenBank/DDBJ whole genome shotgun (WGS) entry which is preliminary data.</text>
</comment>
<evidence type="ECO:0000256" key="2">
    <source>
        <dbReference type="PROSITE-ProRule" id="PRU01331"/>
    </source>
</evidence>
<keyword evidence="4" id="KW-1133">Transmembrane helix</keyword>
<evidence type="ECO:0000256" key="1">
    <source>
        <dbReference type="ARBA" id="ARBA00022598"/>
    </source>
</evidence>
<comment type="similarity">
    <text evidence="2 3">Belongs to the glutamine synthetase family.</text>
</comment>
<evidence type="ECO:0000313" key="7">
    <source>
        <dbReference type="Proteomes" id="UP001396898"/>
    </source>
</evidence>
<dbReference type="InterPro" id="IPR014746">
    <property type="entry name" value="Gln_synth/guanido_kin_cat_dom"/>
</dbReference>
<keyword evidence="4" id="KW-0812">Transmembrane</keyword>
<dbReference type="PANTHER" id="PTHR43785:SF2">
    <property type="entry name" value="TYPE-1 GLUTAMINE SYNTHETASE 1"/>
    <property type="match status" value="1"/>
</dbReference>
<protein>
    <submittedName>
        <fullName evidence="6">Glutamine synthetase</fullName>
    </submittedName>
</protein>
<evidence type="ECO:0000256" key="3">
    <source>
        <dbReference type="RuleBase" id="RU000384"/>
    </source>
</evidence>
<accession>A0ABR1RC48</accession>
<organism evidence="6 7">
    <name type="scientific">Apiospora marii</name>
    <dbReference type="NCBI Taxonomy" id="335849"/>
    <lineage>
        <taxon>Eukaryota</taxon>
        <taxon>Fungi</taxon>
        <taxon>Dikarya</taxon>
        <taxon>Ascomycota</taxon>
        <taxon>Pezizomycotina</taxon>
        <taxon>Sordariomycetes</taxon>
        <taxon>Xylariomycetidae</taxon>
        <taxon>Amphisphaeriales</taxon>
        <taxon>Apiosporaceae</taxon>
        <taxon>Apiospora</taxon>
    </lineage>
</organism>
<dbReference type="PANTHER" id="PTHR43785">
    <property type="entry name" value="GAMMA-GLUTAMYLPUTRESCINE SYNTHETASE"/>
    <property type="match status" value="1"/>
</dbReference>
<feature type="domain" description="GS catalytic" evidence="5">
    <location>
        <begin position="128"/>
        <end position="408"/>
    </location>
</feature>
<keyword evidence="7" id="KW-1185">Reference proteome</keyword>